<dbReference type="InterPro" id="IPR029058">
    <property type="entry name" value="AB_hydrolase_fold"/>
</dbReference>
<dbReference type="Proteomes" id="UP001595901">
    <property type="component" value="Unassembled WGS sequence"/>
</dbReference>
<evidence type="ECO:0000313" key="1">
    <source>
        <dbReference type="EMBL" id="MFC3931518.1"/>
    </source>
</evidence>
<name>A0ABV8CZ18_9STRE</name>
<dbReference type="EMBL" id="JBHSAC010000015">
    <property type="protein sequence ID" value="MFC3931518.1"/>
    <property type="molecule type" value="Genomic_DNA"/>
</dbReference>
<feature type="non-terminal residue" evidence="1">
    <location>
        <position position="194"/>
    </location>
</feature>
<dbReference type="Pfam" id="PF26363">
    <property type="entry name" value="Phospholipase-like"/>
    <property type="match status" value="1"/>
</dbReference>
<protein>
    <submittedName>
        <fullName evidence="1">Triacylglycerol lipase</fullName>
    </submittedName>
</protein>
<organism evidence="1 2">
    <name type="scientific">Streptococcus dentapri</name>
    <dbReference type="NCBI Taxonomy" id="573564"/>
    <lineage>
        <taxon>Bacteria</taxon>
        <taxon>Bacillati</taxon>
        <taxon>Bacillota</taxon>
        <taxon>Bacilli</taxon>
        <taxon>Lactobacillales</taxon>
        <taxon>Streptococcaceae</taxon>
        <taxon>Streptococcus</taxon>
    </lineage>
</organism>
<proteinExistence type="predicted"/>
<comment type="caution">
    <text evidence="1">The sequence shown here is derived from an EMBL/GenBank/DDBJ whole genome shotgun (WGS) entry which is preliminary data.</text>
</comment>
<dbReference type="SUPFAM" id="SSF53474">
    <property type="entry name" value="alpha/beta-Hydrolases"/>
    <property type="match status" value="1"/>
</dbReference>
<gene>
    <name evidence="1" type="ORF">ACFOSE_01720</name>
</gene>
<dbReference type="Gene3D" id="3.40.50.1820">
    <property type="entry name" value="alpha/beta hydrolase"/>
    <property type="match status" value="1"/>
</dbReference>
<sequence>MITEKNYKELADDVYKVDSGKEKNPVKEGSLVGGDKYQVLKVEDNTANGMQAMAVAPVDKNGNVDTSQVVIAYAGTNSADGKDLDTDLQSVGGGSKKLVSGSDMSVDGLTIADSQFETAMSFAKKIEKEYPKAKITTTGHSLGESLAMYVALHQGYKNVGFNGPDIHNLLSDKEIKYMQKHREQFRNYRNPHDG</sequence>
<keyword evidence="2" id="KW-1185">Reference proteome</keyword>
<evidence type="ECO:0000313" key="2">
    <source>
        <dbReference type="Proteomes" id="UP001595901"/>
    </source>
</evidence>
<accession>A0ABV8CZ18</accession>
<reference evidence="2" key="1">
    <citation type="journal article" date="2019" name="Int. J. Syst. Evol. Microbiol.">
        <title>The Global Catalogue of Microorganisms (GCM) 10K type strain sequencing project: providing services to taxonomists for standard genome sequencing and annotation.</title>
        <authorList>
            <consortium name="The Broad Institute Genomics Platform"/>
            <consortium name="The Broad Institute Genome Sequencing Center for Infectious Disease"/>
            <person name="Wu L."/>
            <person name="Ma J."/>
        </authorList>
    </citation>
    <scope>NUCLEOTIDE SEQUENCE [LARGE SCALE GENOMIC DNA]</scope>
    <source>
        <strain evidence="2">CCUG 58728</strain>
    </source>
</reference>